<reference evidence="3" key="1">
    <citation type="journal article" date="2017" name="bioRxiv">
        <title>Comparative analysis of the genomes of Stylophora pistillata and Acropora digitifera provides evidence for extensive differences between species of corals.</title>
        <authorList>
            <person name="Voolstra C.R."/>
            <person name="Li Y."/>
            <person name="Liew Y.J."/>
            <person name="Baumgarten S."/>
            <person name="Zoccola D."/>
            <person name="Flot J.-F."/>
            <person name="Tambutte S."/>
            <person name="Allemand D."/>
            <person name="Aranda M."/>
        </authorList>
    </citation>
    <scope>NUCLEOTIDE SEQUENCE [LARGE SCALE GENOMIC DNA]</scope>
</reference>
<feature type="compositionally biased region" description="Basic and acidic residues" evidence="1">
    <location>
        <begin position="263"/>
        <end position="272"/>
    </location>
</feature>
<name>A0A2B4SUA2_STYPI</name>
<feature type="region of interest" description="Disordered" evidence="1">
    <location>
        <begin position="1"/>
        <end position="55"/>
    </location>
</feature>
<gene>
    <name evidence="2" type="ORF">AWC38_SpisGene2979</name>
</gene>
<feature type="compositionally biased region" description="Basic and acidic residues" evidence="1">
    <location>
        <begin position="36"/>
        <end position="54"/>
    </location>
</feature>
<feature type="compositionally biased region" description="Polar residues" evidence="1">
    <location>
        <begin position="8"/>
        <end position="32"/>
    </location>
</feature>
<protein>
    <submittedName>
        <fullName evidence="2">Uncharacterized protein</fullName>
    </submittedName>
</protein>
<evidence type="ECO:0000256" key="1">
    <source>
        <dbReference type="SAM" id="MobiDB-lite"/>
    </source>
</evidence>
<dbReference type="EMBL" id="LSMT01000026">
    <property type="protein sequence ID" value="PFX32158.1"/>
    <property type="molecule type" value="Genomic_DNA"/>
</dbReference>
<evidence type="ECO:0000313" key="3">
    <source>
        <dbReference type="Proteomes" id="UP000225706"/>
    </source>
</evidence>
<keyword evidence="3" id="KW-1185">Reference proteome</keyword>
<sequence length="316" mass="35511">MVRKGTTFMCNVSSRRMKNPTDQQEPNETGQFGDSGLKEAARGTTRKEKEELRRISVRRRRRSRRIRLLSDKSGIYEKLVATDPGIIHRIKRIQAWGPNDLSPLTSRLQQIIMDFDTEMRSEDEDNCQTSEGGNPVRFCSQRESNRRLDARGNPGCFQPSSTIGTRTPKGILAERNLYNQEGSSQVVHFRNNLGGVETTLCRKRSFSEISGAGVASSPIFQAPPSNQFRLTSPSLAAAVSTDSQVPRTPGVSDRTTKQSTEFLGKETMEKKRVNMLSRESRRKRGSSPDLNLGLDQQKAKKCKRLSDKEDTIDDLS</sequence>
<dbReference type="Proteomes" id="UP000225706">
    <property type="component" value="Unassembled WGS sequence"/>
</dbReference>
<comment type="caution">
    <text evidence="2">The sequence shown here is derived from an EMBL/GenBank/DDBJ whole genome shotgun (WGS) entry which is preliminary data.</text>
</comment>
<feature type="region of interest" description="Disordered" evidence="1">
    <location>
        <begin position="240"/>
        <end position="316"/>
    </location>
</feature>
<organism evidence="2 3">
    <name type="scientific">Stylophora pistillata</name>
    <name type="common">Smooth cauliflower coral</name>
    <dbReference type="NCBI Taxonomy" id="50429"/>
    <lineage>
        <taxon>Eukaryota</taxon>
        <taxon>Metazoa</taxon>
        <taxon>Cnidaria</taxon>
        <taxon>Anthozoa</taxon>
        <taxon>Hexacorallia</taxon>
        <taxon>Scleractinia</taxon>
        <taxon>Astrocoeniina</taxon>
        <taxon>Pocilloporidae</taxon>
        <taxon>Stylophora</taxon>
    </lineage>
</organism>
<evidence type="ECO:0000313" key="2">
    <source>
        <dbReference type="EMBL" id="PFX32158.1"/>
    </source>
</evidence>
<proteinExistence type="predicted"/>
<accession>A0A2B4SUA2</accession>
<dbReference type="AlphaFoldDB" id="A0A2B4SUA2"/>